<protein>
    <submittedName>
        <fullName evidence="1">Uncharacterized protein</fullName>
    </submittedName>
</protein>
<sequence length="66" mass="7632">MFHRKHHRFAFADVEGDNAWMVIFSKVQSNVYQFSPAADLPIFSKMLKLVNVKKKSPGTRKVPQKV</sequence>
<evidence type="ECO:0000313" key="1">
    <source>
        <dbReference type="EMBL" id="CAC5404006.1"/>
    </source>
</evidence>
<keyword evidence="2" id="KW-1185">Reference proteome</keyword>
<name>A0A6J8D7P9_MYTCO</name>
<dbReference type="Proteomes" id="UP000507470">
    <property type="component" value="Unassembled WGS sequence"/>
</dbReference>
<accession>A0A6J8D7P9</accession>
<organism evidence="1 2">
    <name type="scientific">Mytilus coruscus</name>
    <name type="common">Sea mussel</name>
    <dbReference type="NCBI Taxonomy" id="42192"/>
    <lineage>
        <taxon>Eukaryota</taxon>
        <taxon>Metazoa</taxon>
        <taxon>Spiralia</taxon>
        <taxon>Lophotrochozoa</taxon>
        <taxon>Mollusca</taxon>
        <taxon>Bivalvia</taxon>
        <taxon>Autobranchia</taxon>
        <taxon>Pteriomorphia</taxon>
        <taxon>Mytilida</taxon>
        <taxon>Mytiloidea</taxon>
        <taxon>Mytilidae</taxon>
        <taxon>Mytilinae</taxon>
        <taxon>Mytilus</taxon>
    </lineage>
</organism>
<dbReference type="AlphaFoldDB" id="A0A6J8D7P9"/>
<dbReference type="OrthoDB" id="6158759at2759"/>
<evidence type="ECO:0000313" key="2">
    <source>
        <dbReference type="Proteomes" id="UP000507470"/>
    </source>
</evidence>
<proteinExistence type="predicted"/>
<gene>
    <name evidence="1" type="ORF">MCOR_37842</name>
</gene>
<dbReference type="EMBL" id="CACVKT020006897">
    <property type="protein sequence ID" value="CAC5404006.1"/>
    <property type="molecule type" value="Genomic_DNA"/>
</dbReference>
<reference evidence="1 2" key="1">
    <citation type="submission" date="2020-06" db="EMBL/GenBank/DDBJ databases">
        <authorList>
            <person name="Li R."/>
            <person name="Bekaert M."/>
        </authorList>
    </citation>
    <scope>NUCLEOTIDE SEQUENCE [LARGE SCALE GENOMIC DNA]</scope>
    <source>
        <strain evidence="2">wild</strain>
    </source>
</reference>